<protein>
    <recommendedName>
        <fullName evidence="4">RING-type E3 ubiquitin transferase</fullName>
        <ecNumber evidence="4">2.3.2.27</ecNumber>
    </recommendedName>
</protein>
<name>A0A2U1Q188_ARTAN</name>
<dbReference type="InterPro" id="IPR001841">
    <property type="entry name" value="Znf_RING"/>
</dbReference>
<keyword evidence="12 16" id="KW-0472">Membrane</keyword>
<dbReference type="PANTHER" id="PTHR46913">
    <property type="entry name" value="RING-H2 FINGER PROTEIN ATL16"/>
    <property type="match status" value="1"/>
</dbReference>
<evidence type="ECO:0000256" key="11">
    <source>
        <dbReference type="ARBA" id="ARBA00022989"/>
    </source>
</evidence>
<comment type="subcellular location">
    <subcellularLocation>
        <location evidence="2">Membrane</location>
        <topology evidence="2">Single-pass membrane protein</topology>
    </subcellularLocation>
</comment>
<keyword evidence="8 14" id="KW-0863">Zinc-finger</keyword>
<keyword evidence="7" id="KW-0479">Metal-binding</keyword>
<keyword evidence="10" id="KW-0862">Zinc</keyword>
<evidence type="ECO:0000256" key="15">
    <source>
        <dbReference type="SAM" id="MobiDB-lite"/>
    </source>
</evidence>
<dbReference type="GO" id="GO:0061630">
    <property type="term" value="F:ubiquitin protein ligase activity"/>
    <property type="evidence" value="ECO:0007669"/>
    <property type="project" value="UniProtKB-EC"/>
</dbReference>
<evidence type="ECO:0000256" key="13">
    <source>
        <dbReference type="ARBA" id="ARBA00024209"/>
    </source>
</evidence>
<comment type="similarity">
    <text evidence="13">Belongs to the RING-type zinc finger family. ATL subfamily.</text>
</comment>
<comment type="catalytic activity">
    <reaction evidence="1">
        <text>S-ubiquitinyl-[E2 ubiquitin-conjugating enzyme]-L-cysteine + [acceptor protein]-L-lysine = [E2 ubiquitin-conjugating enzyme]-L-cysteine + N(6)-ubiquitinyl-[acceptor protein]-L-lysine.</text>
        <dbReference type="EC" id="2.3.2.27"/>
    </reaction>
</comment>
<dbReference type="InterPro" id="IPR044600">
    <property type="entry name" value="ATL1/ATL16-like"/>
</dbReference>
<dbReference type="InterPro" id="IPR013083">
    <property type="entry name" value="Znf_RING/FYVE/PHD"/>
</dbReference>
<keyword evidence="6 16" id="KW-0812">Transmembrane</keyword>
<gene>
    <name evidence="18" type="ORF">CTI12_AA088360</name>
</gene>
<evidence type="ECO:0000256" key="1">
    <source>
        <dbReference type="ARBA" id="ARBA00000900"/>
    </source>
</evidence>
<evidence type="ECO:0000313" key="18">
    <source>
        <dbReference type="EMBL" id="PWA91788.1"/>
    </source>
</evidence>
<evidence type="ECO:0000256" key="16">
    <source>
        <dbReference type="SAM" id="Phobius"/>
    </source>
</evidence>
<evidence type="ECO:0000256" key="10">
    <source>
        <dbReference type="ARBA" id="ARBA00022833"/>
    </source>
</evidence>
<dbReference type="AlphaFoldDB" id="A0A2U1Q188"/>
<evidence type="ECO:0000256" key="5">
    <source>
        <dbReference type="ARBA" id="ARBA00022679"/>
    </source>
</evidence>
<sequence length="318" mass="36527">MDHNKYDHDHESPHASFPIIAVAIIGIFATIFVLVFYYIFVIKCCLNWHRIDILRRFSLSRNRSNDHNYHQHHSTSSELPKGLDESVIRLIPIFKFQKKQNDSEHECAVCLAEFQDNEKLRMIPNCAHVFHIDCIDVWLQNNPNCPLCRNSISISIPSHYPVPEDTNIDVSPQDLSEDNDYVVIELCDNVGERRNVTREDDVTSLLSPTPPVPKKTGKNVRKKYGHVLSMGDECIDVNTRRKDENQFDIQPIRRSVSMDSASDRQLLLAVQEIVQRNTMNDHVDVSEVNDGSSSNRLRRGFFSFGHARSAILPLHLNS</sequence>
<dbReference type="GO" id="GO:0016567">
    <property type="term" value="P:protein ubiquitination"/>
    <property type="evidence" value="ECO:0007669"/>
    <property type="project" value="InterPro"/>
</dbReference>
<dbReference type="GO" id="GO:0008270">
    <property type="term" value="F:zinc ion binding"/>
    <property type="evidence" value="ECO:0007669"/>
    <property type="project" value="UniProtKB-KW"/>
</dbReference>
<feature type="region of interest" description="Disordered" evidence="15">
    <location>
        <begin position="199"/>
        <end position="218"/>
    </location>
</feature>
<dbReference type="FunFam" id="3.30.40.10:FF:000187">
    <property type="entry name" value="E3 ubiquitin-protein ligase ATL6"/>
    <property type="match status" value="1"/>
</dbReference>
<evidence type="ECO:0000256" key="8">
    <source>
        <dbReference type="ARBA" id="ARBA00022771"/>
    </source>
</evidence>
<evidence type="ECO:0000256" key="2">
    <source>
        <dbReference type="ARBA" id="ARBA00004167"/>
    </source>
</evidence>
<feature type="domain" description="RING-type" evidence="17">
    <location>
        <begin position="107"/>
        <end position="149"/>
    </location>
</feature>
<evidence type="ECO:0000256" key="9">
    <source>
        <dbReference type="ARBA" id="ARBA00022786"/>
    </source>
</evidence>
<feature type="transmembrane region" description="Helical" evidence="16">
    <location>
        <begin position="15"/>
        <end position="40"/>
    </location>
</feature>
<dbReference type="STRING" id="35608.A0A2U1Q188"/>
<organism evidence="18 19">
    <name type="scientific">Artemisia annua</name>
    <name type="common">Sweet wormwood</name>
    <dbReference type="NCBI Taxonomy" id="35608"/>
    <lineage>
        <taxon>Eukaryota</taxon>
        <taxon>Viridiplantae</taxon>
        <taxon>Streptophyta</taxon>
        <taxon>Embryophyta</taxon>
        <taxon>Tracheophyta</taxon>
        <taxon>Spermatophyta</taxon>
        <taxon>Magnoliopsida</taxon>
        <taxon>eudicotyledons</taxon>
        <taxon>Gunneridae</taxon>
        <taxon>Pentapetalae</taxon>
        <taxon>asterids</taxon>
        <taxon>campanulids</taxon>
        <taxon>Asterales</taxon>
        <taxon>Asteraceae</taxon>
        <taxon>Asteroideae</taxon>
        <taxon>Anthemideae</taxon>
        <taxon>Artemisiinae</taxon>
        <taxon>Artemisia</taxon>
    </lineage>
</organism>
<accession>A0A2U1Q188</accession>
<dbReference type="EC" id="2.3.2.27" evidence="4"/>
<keyword evidence="19" id="KW-1185">Reference proteome</keyword>
<dbReference type="Proteomes" id="UP000245207">
    <property type="component" value="Unassembled WGS sequence"/>
</dbReference>
<evidence type="ECO:0000256" key="14">
    <source>
        <dbReference type="PROSITE-ProRule" id="PRU00175"/>
    </source>
</evidence>
<keyword evidence="11 16" id="KW-1133">Transmembrane helix</keyword>
<evidence type="ECO:0000256" key="6">
    <source>
        <dbReference type="ARBA" id="ARBA00022692"/>
    </source>
</evidence>
<dbReference type="OrthoDB" id="8062037at2759"/>
<dbReference type="PANTHER" id="PTHR46913:SF1">
    <property type="entry name" value="RING-H2 FINGER PROTEIN ATL16"/>
    <property type="match status" value="1"/>
</dbReference>
<evidence type="ECO:0000256" key="4">
    <source>
        <dbReference type="ARBA" id="ARBA00012483"/>
    </source>
</evidence>
<dbReference type="SUPFAM" id="SSF57850">
    <property type="entry name" value="RING/U-box"/>
    <property type="match status" value="1"/>
</dbReference>
<keyword evidence="5" id="KW-0808">Transferase</keyword>
<comment type="caution">
    <text evidence="18">The sequence shown here is derived from an EMBL/GenBank/DDBJ whole genome shotgun (WGS) entry which is preliminary data.</text>
</comment>
<evidence type="ECO:0000256" key="12">
    <source>
        <dbReference type="ARBA" id="ARBA00023136"/>
    </source>
</evidence>
<dbReference type="SMART" id="SM00184">
    <property type="entry name" value="RING"/>
    <property type="match status" value="1"/>
</dbReference>
<evidence type="ECO:0000259" key="17">
    <source>
        <dbReference type="PROSITE" id="PS50089"/>
    </source>
</evidence>
<reference evidence="18 19" key="1">
    <citation type="journal article" date="2018" name="Mol. Plant">
        <title>The genome of Artemisia annua provides insight into the evolution of Asteraceae family and artemisinin biosynthesis.</title>
        <authorList>
            <person name="Shen Q."/>
            <person name="Zhang L."/>
            <person name="Liao Z."/>
            <person name="Wang S."/>
            <person name="Yan T."/>
            <person name="Shi P."/>
            <person name="Liu M."/>
            <person name="Fu X."/>
            <person name="Pan Q."/>
            <person name="Wang Y."/>
            <person name="Lv Z."/>
            <person name="Lu X."/>
            <person name="Zhang F."/>
            <person name="Jiang W."/>
            <person name="Ma Y."/>
            <person name="Chen M."/>
            <person name="Hao X."/>
            <person name="Li L."/>
            <person name="Tang Y."/>
            <person name="Lv G."/>
            <person name="Zhou Y."/>
            <person name="Sun X."/>
            <person name="Brodelius P.E."/>
            <person name="Rose J.K.C."/>
            <person name="Tang K."/>
        </authorList>
    </citation>
    <scope>NUCLEOTIDE SEQUENCE [LARGE SCALE GENOMIC DNA]</scope>
    <source>
        <strain evidence="19">cv. Huhao1</strain>
        <tissue evidence="18">Leaf</tissue>
    </source>
</reference>
<dbReference type="Gene3D" id="3.30.40.10">
    <property type="entry name" value="Zinc/RING finger domain, C3HC4 (zinc finger)"/>
    <property type="match status" value="1"/>
</dbReference>
<dbReference type="CDD" id="cd16461">
    <property type="entry name" value="RING-H2_EL5-like"/>
    <property type="match status" value="1"/>
</dbReference>
<dbReference type="GO" id="GO:0016020">
    <property type="term" value="C:membrane"/>
    <property type="evidence" value="ECO:0007669"/>
    <property type="project" value="UniProtKB-SubCell"/>
</dbReference>
<dbReference type="Pfam" id="PF13639">
    <property type="entry name" value="zf-RING_2"/>
    <property type="match status" value="1"/>
</dbReference>
<evidence type="ECO:0000256" key="7">
    <source>
        <dbReference type="ARBA" id="ARBA00022723"/>
    </source>
</evidence>
<proteinExistence type="inferred from homology"/>
<evidence type="ECO:0000256" key="3">
    <source>
        <dbReference type="ARBA" id="ARBA00004906"/>
    </source>
</evidence>
<evidence type="ECO:0000313" key="19">
    <source>
        <dbReference type="Proteomes" id="UP000245207"/>
    </source>
</evidence>
<dbReference type="PROSITE" id="PS50089">
    <property type="entry name" value="ZF_RING_2"/>
    <property type="match status" value="1"/>
</dbReference>
<keyword evidence="9" id="KW-0833">Ubl conjugation pathway</keyword>
<dbReference type="EMBL" id="PKPP01000518">
    <property type="protein sequence ID" value="PWA91788.1"/>
    <property type="molecule type" value="Genomic_DNA"/>
</dbReference>
<comment type="pathway">
    <text evidence="3">Protein modification; protein ubiquitination.</text>
</comment>